<dbReference type="InterPro" id="IPR051454">
    <property type="entry name" value="RNA/ubiquinone_mod_enzymes"/>
</dbReference>
<dbReference type="GO" id="GO:0006508">
    <property type="term" value="P:proteolysis"/>
    <property type="evidence" value="ECO:0007669"/>
    <property type="project" value="UniProtKB-KW"/>
</dbReference>
<evidence type="ECO:0000313" key="5">
    <source>
        <dbReference type="EMBL" id="HIY77451.1"/>
    </source>
</evidence>
<accession>A0A9D1Z5W2</accession>
<gene>
    <name evidence="5" type="ORF">H9728_00225</name>
</gene>
<dbReference type="PROSITE" id="PS01276">
    <property type="entry name" value="PEPTIDASE_U32"/>
    <property type="match status" value="1"/>
</dbReference>
<evidence type="ECO:0000259" key="4">
    <source>
        <dbReference type="Pfam" id="PF16325"/>
    </source>
</evidence>
<sequence>MTAPELLAPAGNLEKLKTALHFGADAVYLGGQAFSLRAFSENFDEEGLKTAIGFAHAGGKKVYVTANVFAKNADFPMLSDYFAFLSEAGADAAIVTDAGALAVAKKSAPGLVLHLSTQANTTNKYAAKFWQEQGVSRVVLARELSLAEIAEIRDFCPDLELEAFVHGAMCISYSGRCLLSNYLDGRDSNRGECVQACRRKYFVRSEGRDECALEEDGRGSYLLNSKDLCMIGNLAELRRAGVDSFKIEGRMKSSYYLATVVNAYRRAISGDDAGALYEELKKCAHREYTQAYAFGENPATVNYQDSQQAGTRVFAANVLGYENGFALAEMRNRFREGDVLEILSPSEHFNQTFVAEEMYAESGERVADVKLVQQRVRIRCPYPLSEGDILRLVPHMNG</sequence>
<dbReference type="PANTHER" id="PTHR30217">
    <property type="entry name" value="PEPTIDASE U32 FAMILY"/>
    <property type="match status" value="1"/>
</dbReference>
<evidence type="ECO:0000313" key="6">
    <source>
        <dbReference type="Proteomes" id="UP000824135"/>
    </source>
</evidence>
<dbReference type="Pfam" id="PF16325">
    <property type="entry name" value="Peptidase_U32_C"/>
    <property type="match status" value="1"/>
</dbReference>
<dbReference type="Pfam" id="PF01136">
    <property type="entry name" value="Peptidase_U32"/>
    <property type="match status" value="1"/>
</dbReference>
<protein>
    <submittedName>
        <fullName evidence="5">U32 family peptidase</fullName>
    </submittedName>
</protein>
<keyword evidence="2" id="KW-0378">Hydrolase</keyword>
<dbReference type="Proteomes" id="UP000824135">
    <property type="component" value="Unassembled WGS sequence"/>
</dbReference>
<dbReference type="GO" id="GO:0008233">
    <property type="term" value="F:peptidase activity"/>
    <property type="evidence" value="ECO:0007669"/>
    <property type="project" value="UniProtKB-KW"/>
</dbReference>
<comment type="caution">
    <text evidence="5">The sequence shown here is derived from an EMBL/GenBank/DDBJ whole genome shotgun (WGS) entry which is preliminary data.</text>
</comment>
<name>A0A9D1Z5W2_9FIRM</name>
<dbReference type="InterPro" id="IPR001539">
    <property type="entry name" value="Peptidase_U32"/>
</dbReference>
<proteinExistence type="inferred from homology"/>
<keyword evidence="1" id="KW-0645">Protease</keyword>
<reference evidence="5" key="1">
    <citation type="journal article" date="2021" name="PeerJ">
        <title>Extensive microbial diversity within the chicken gut microbiome revealed by metagenomics and culture.</title>
        <authorList>
            <person name="Gilroy R."/>
            <person name="Ravi A."/>
            <person name="Getino M."/>
            <person name="Pursley I."/>
            <person name="Horton D.L."/>
            <person name="Alikhan N.F."/>
            <person name="Baker D."/>
            <person name="Gharbi K."/>
            <person name="Hall N."/>
            <person name="Watson M."/>
            <person name="Adriaenssens E.M."/>
            <person name="Foster-Nyarko E."/>
            <person name="Jarju S."/>
            <person name="Secka A."/>
            <person name="Antonio M."/>
            <person name="Oren A."/>
            <person name="Chaudhuri R.R."/>
            <person name="La Ragione R."/>
            <person name="Hildebrand F."/>
            <person name="Pallen M.J."/>
        </authorList>
    </citation>
    <scope>NUCLEOTIDE SEQUENCE</scope>
    <source>
        <strain evidence="5">CHK199-9574</strain>
    </source>
</reference>
<dbReference type="AlphaFoldDB" id="A0A9D1Z5W2"/>
<evidence type="ECO:0000256" key="2">
    <source>
        <dbReference type="ARBA" id="ARBA00022801"/>
    </source>
</evidence>
<evidence type="ECO:0000256" key="1">
    <source>
        <dbReference type="ARBA" id="ARBA00022670"/>
    </source>
</evidence>
<dbReference type="PANTHER" id="PTHR30217:SF6">
    <property type="entry name" value="TRNA HYDROXYLATION PROTEIN P"/>
    <property type="match status" value="1"/>
</dbReference>
<feature type="domain" description="Peptidase family U32 C-terminal" evidence="4">
    <location>
        <begin position="313"/>
        <end position="391"/>
    </location>
</feature>
<organism evidence="5 6">
    <name type="scientific">Candidatus Borkfalkia excrementavium</name>
    <dbReference type="NCBI Taxonomy" id="2838505"/>
    <lineage>
        <taxon>Bacteria</taxon>
        <taxon>Bacillati</taxon>
        <taxon>Bacillota</taxon>
        <taxon>Clostridia</taxon>
        <taxon>Christensenellales</taxon>
        <taxon>Christensenellaceae</taxon>
        <taxon>Candidatus Borkfalkia</taxon>
    </lineage>
</organism>
<evidence type="ECO:0000256" key="3">
    <source>
        <dbReference type="ARBA" id="ARBA00038374"/>
    </source>
</evidence>
<dbReference type="EMBL" id="DXCO01000002">
    <property type="protein sequence ID" value="HIY77451.1"/>
    <property type="molecule type" value="Genomic_DNA"/>
</dbReference>
<comment type="similarity">
    <text evidence="3">Belongs to the peptidase U32 family.</text>
</comment>
<dbReference type="InterPro" id="IPR032525">
    <property type="entry name" value="Peptidase_U32_C"/>
</dbReference>
<reference evidence="5" key="2">
    <citation type="submission" date="2021-04" db="EMBL/GenBank/DDBJ databases">
        <authorList>
            <person name="Gilroy R."/>
        </authorList>
    </citation>
    <scope>NUCLEOTIDE SEQUENCE</scope>
    <source>
        <strain evidence="5">CHK199-9574</strain>
    </source>
</reference>
<dbReference type="Gene3D" id="2.40.30.10">
    <property type="entry name" value="Translation factors"/>
    <property type="match status" value="1"/>
</dbReference>